<evidence type="ECO:0000313" key="4">
    <source>
        <dbReference type="Proteomes" id="UP000321118"/>
    </source>
</evidence>
<dbReference type="InterPro" id="IPR036866">
    <property type="entry name" value="RibonucZ/Hydroxyglut_hydro"/>
</dbReference>
<name>A0A510V9H6_9CELL</name>
<dbReference type="PANTHER" id="PTHR43546">
    <property type="entry name" value="UPF0173 METAL-DEPENDENT HYDROLASE MJ1163-RELATED"/>
    <property type="match status" value="1"/>
</dbReference>
<sequence length="260" mass="27300">MSALTFTHIGGPTALLEVDGWRLLTDPTFDAPGRTYGFGWGTSSRKTTGPALSVEEVGAVDAVLLSHDHHADNLDDAGRAMLADVPTVLTTVPGARRLGAPAQGLRPWEATTLTHPDRPTLTVTATPGRHGPVGARAVIGAVTGFALTWEGQEHGAVWVTGDTTLTSEVRHLADKLSVGTVVVHLGGVRFPTTGPIRFTMTVADGRDLCRAVRPSTVLPVHHEGWSHFLDSAAALERPELAPDGGTTVWADPGSPVTVEV</sequence>
<dbReference type="AlphaFoldDB" id="A0A510V9H6"/>
<gene>
    <name evidence="3" type="ORF">CXY01_40390</name>
</gene>
<keyword evidence="1 3" id="KW-0378">Hydrolase</keyword>
<dbReference type="InterPro" id="IPR050114">
    <property type="entry name" value="UPF0173_UPF0282_UlaG_hydrolase"/>
</dbReference>
<accession>A0A510V9H6</accession>
<evidence type="ECO:0000313" key="3">
    <source>
        <dbReference type="EMBL" id="GEK23519.1"/>
    </source>
</evidence>
<dbReference type="Pfam" id="PF12706">
    <property type="entry name" value="Lactamase_B_2"/>
    <property type="match status" value="1"/>
</dbReference>
<keyword evidence="4" id="KW-1185">Reference proteome</keyword>
<dbReference type="InterPro" id="IPR001279">
    <property type="entry name" value="Metallo-B-lactamas"/>
</dbReference>
<dbReference type="Gene3D" id="3.60.15.10">
    <property type="entry name" value="Ribonuclease Z/Hydroxyacylglutathione hydrolase-like"/>
    <property type="match status" value="1"/>
</dbReference>
<comment type="caution">
    <text evidence="3">The sequence shown here is derived from an EMBL/GenBank/DDBJ whole genome shotgun (WGS) entry which is preliminary data.</text>
</comment>
<dbReference type="Proteomes" id="UP000321118">
    <property type="component" value="Unassembled WGS sequence"/>
</dbReference>
<reference evidence="3 4" key="1">
    <citation type="submission" date="2019-07" db="EMBL/GenBank/DDBJ databases">
        <title>Whole genome shotgun sequence of Cellulomonas xylanilytica NBRC 101102.</title>
        <authorList>
            <person name="Hosoyama A."/>
            <person name="Uohara A."/>
            <person name="Ohji S."/>
            <person name="Ichikawa N."/>
        </authorList>
    </citation>
    <scope>NUCLEOTIDE SEQUENCE [LARGE SCALE GENOMIC DNA]</scope>
    <source>
        <strain evidence="3 4">NBRC 101102</strain>
    </source>
</reference>
<dbReference type="SUPFAM" id="SSF56281">
    <property type="entry name" value="Metallo-hydrolase/oxidoreductase"/>
    <property type="match status" value="1"/>
</dbReference>
<proteinExistence type="predicted"/>
<protein>
    <submittedName>
        <fullName evidence="3">MBL fold metallo-hydrolase</fullName>
    </submittedName>
</protein>
<dbReference type="EMBL" id="BJUB01000017">
    <property type="protein sequence ID" value="GEK23519.1"/>
    <property type="molecule type" value="Genomic_DNA"/>
</dbReference>
<dbReference type="GO" id="GO:0016787">
    <property type="term" value="F:hydrolase activity"/>
    <property type="evidence" value="ECO:0007669"/>
    <property type="project" value="UniProtKB-KW"/>
</dbReference>
<dbReference type="OrthoDB" id="3204284at2"/>
<dbReference type="RefSeq" id="WP_146931541.1">
    <property type="nucleotide sequence ID" value="NZ_BJUB01000017.1"/>
</dbReference>
<feature type="domain" description="Metallo-beta-lactamase" evidence="2">
    <location>
        <begin position="22"/>
        <end position="222"/>
    </location>
</feature>
<organism evidence="3 4">
    <name type="scientific">Cellulomonas xylanilytica</name>
    <dbReference type="NCBI Taxonomy" id="233583"/>
    <lineage>
        <taxon>Bacteria</taxon>
        <taxon>Bacillati</taxon>
        <taxon>Actinomycetota</taxon>
        <taxon>Actinomycetes</taxon>
        <taxon>Micrococcales</taxon>
        <taxon>Cellulomonadaceae</taxon>
        <taxon>Cellulomonas</taxon>
    </lineage>
</organism>
<evidence type="ECO:0000256" key="1">
    <source>
        <dbReference type="ARBA" id="ARBA00022801"/>
    </source>
</evidence>
<dbReference type="PANTHER" id="PTHR43546:SF9">
    <property type="entry name" value="L-ASCORBATE-6-PHOSPHATE LACTONASE ULAG-RELATED"/>
    <property type="match status" value="1"/>
</dbReference>
<evidence type="ECO:0000259" key="2">
    <source>
        <dbReference type="Pfam" id="PF12706"/>
    </source>
</evidence>